<reference evidence="4" key="1">
    <citation type="submission" date="2019-03" db="EMBL/GenBank/DDBJ databases">
        <title>Lake Tanganyika Metagenome-Assembled Genomes (MAGs).</title>
        <authorList>
            <person name="Tran P."/>
        </authorList>
    </citation>
    <scope>NUCLEOTIDE SEQUENCE</scope>
    <source>
        <strain evidence="4">M_DeepCast_400m_m2_100</strain>
    </source>
</reference>
<dbReference type="GO" id="GO:0008234">
    <property type="term" value="F:cysteine-type peptidase activity"/>
    <property type="evidence" value="ECO:0007669"/>
    <property type="project" value="InterPro"/>
</dbReference>
<evidence type="ECO:0000256" key="1">
    <source>
        <dbReference type="ARBA" id="ARBA00008455"/>
    </source>
</evidence>
<dbReference type="Pfam" id="PF00112">
    <property type="entry name" value="Peptidase_C1"/>
    <property type="match status" value="1"/>
</dbReference>
<evidence type="ECO:0000313" key="4">
    <source>
        <dbReference type="EMBL" id="MBM3316804.1"/>
    </source>
</evidence>
<evidence type="ECO:0000313" key="5">
    <source>
        <dbReference type="Proteomes" id="UP000748308"/>
    </source>
</evidence>
<proteinExistence type="inferred from homology"/>
<evidence type="ECO:0000256" key="2">
    <source>
        <dbReference type="SAM" id="MobiDB-lite"/>
    </source>
</evidence>
<gene>
    <name evidence="4" type="ORF">FJY75_03025</name>
</gene>
<dbReference type="Gene3D" id="2.60.120.260">
    <property type="entry name" value="Galactose-binding domain-like"/>
    <property type="match status" value="1"/>
</dbReference>
<dbReference type="Gene3D" id="2.60.40.4070">
    <property type="match status" value="1"/>
</dbReference>
<dbReference type="EMBL" id="VGIY01000043">
    <property type="protein sequence ID" value="MBM3316804.1"/>
    <property type="molecule type" value="Genomic_DNA"/>
</dbReference>
<accession>A0A937X973</accession>
<dbReference type="CDD" id="cd02248">
    <property type="entry name" value="Peptidase_C1A"/>
    <property type="match status" value="1"/>
</dbReference>
<dbReference type="InterPro" id="IPR039417">
    <property type="entry name" value="Peptidase_C1A_papain-like"/>
</dbReference>
<comment type="similarity">
    <text evidence="1">Belongs to the peptidase C1 family.</text>
</comment>
<dbReference type="Gene3D" id="3.90.70.10">
    <property type="entry name" value="Cysteine proteinases"/>
    <property type="match status" value="1"/>
</dbReference>
<comment type="caution">
    <text evidence="4">The sequence shown here is derived from an EMBL/GenBank/DDBJ whole genome shotgun (WGS) entry which is preliminary data.</text>
</comment>
<dbReference type="SMART" id="SM00645">
    <property type="entry name" value="Pept_C1"/>
    <property type="match status" value="1"/>
</dbReference>
<dbReference type="InterPro" id="IPR038765">
    <property type="entry name" value="Papain-like_cys_pep_sf"/>
</dbReference>
<name>A0A937X973_UNCEI</name>
<dbReference type="SUPFAM" id="SSF54001">
    <property type="entry name" value="Cysteine proteinases"/>
    <property type="match status" value="1"/>
</dbReference>
<dbReference type="GO" id="GO:0006508">
    <property type="term" value="P:proteolysis"/>
    <property type="evidence" value="ECO:0007669"/>
    <property type="project" value="InterPro"/>
</dbReference>
<organism evidence="4 5">
    <name type="scientific">Eiseniibacteriota bacterium</name>
    <dbReference type="NCBI Taxonomy" id="2212470"/>
    <lineage>
        <taxon>Bacteria</taxon>
        <taxon>Candidatus Eiseniibacteriota</taxon>
    </lineage>
</organism>
<feature type="region of interest" description="Disordered" evidence="2">
    <location>
        <begin position="53"/>
        <end position="75"/>
    </location>
</feature>
<dbReference type="InterPro" id="IPR013128">
    <property type="entry name" value="Peptidase_C1A"/>
</dbReference>
<feature type="domain" description="Peptidase C1A papain C-terminal" evidence="3">
    <location>
        <begin position="125"/>
        <end position="332"/>
    </location>
</feature>
<dbReference type="PANTHER" id="PTHR12411">
    <property type="entry name" value="CYSTEINE PROTEASE FAMILY C1-RELATED"/>
    <property type="match status" value="1"/>
</dbReference>
<dbReference type="Pfam" id="PF20773">
    <property type="entry name" value="InhA-like_MAM"/>
    <property type="match status" value="1"/>
</dbReference>
<evidence type="ECO:0000259" key="3">
    <source>
        <dbReference type="SMART" id="SM00645"/>
    </source>
</evidence>
<dbReference type="InterPro" id="IPR000668">
    <property type="entry name" value="Peptidase_C1A_C"/>
</dbReference>
<dbReference type="Proteomes" id="UP000748308">
    <property type="component" value="Unassembled WGS sequence"/>
</dbReference>
<dbReference type="AlphaFoldDB" id="A0A937X973"/>
<protein>
    <submittedName>
        <fullName evidence="4">Immune inhibitor A</fullName>
    </submittedName>
</protein>
<dbReference type="InterPro" id="IPR000169">
    <property type="entry name" value="Pept_cys_AS"/>
</dbReference>
<sequence>MAQLTPQQEAARIAEIQRRIESRGLHWTAGRTALTALTWEEMQTRLGLRIPPEYGDIPSGGGKEDLAPGSTGAGALEDVAPAAPAPSMGANAGALGAGARAPSAPEAVALAAPAPAGAAGPPFALPARWDWRELGGTTPARDQRRCGSCWAFAAIAAAESAIRIHSGEDVDLSEQQMLSCNLYGYGCDGGWMTAVYRHLRSTGGVTEACMPYTADDGAPCLQSQCAARRYLDGYRAVTTTTRDLKLALLRGPFAAAMAVSEDFSAYTGGCYSHPDARTPNHAILMVGWDDTLCGGEGAWICKNSWGTDWGEEGFFHLAYGNCSIGFGAEQVDYTPPSGIVIAHGVPEDPLSGAGGVELRAVVATPGETHAAGSPSLRYRVGGGAFAALPMAPTGEPNEFLAHIPAQLDGALVEYYFEAATLEGSEQTDPLAAPLHTHRLRFGYTVLYAFDGESGTAGWSHGPVTDGRGDQWHLSTQRNHTPGGSRCWKCGPVGRDNYQPLLDAGLVTPAITLPAQAMLRFHHWIDAERSPFELGWAYDGGIVEISLDGGQSWTQLAPVNEWPYRARRGAAPGPFAAGTGLFSGSEGWREERFDLSGFEGEAQLRFRFGSDGAVAFEGWCLDDIQVLGLAPGSPPVPVRLLEFAGAWVEPKITLSWQIDDPRGVLGFHLGRSPWPGGPFERRTAAMIAAGGQEEDAFSFVDAAPADAEGAYYRLIAVELSGAETPLGLTRVLRGQQSAPAQRARLLANVPNPFDAVTALHFELPLAAAPSPVLLEVFDLQGRLVARPLEAREMAPGTHWTLWDGRDLGGRFVPAGAYCARLQAGAERVVRTITVIR</sequence>
<dbReference type="PROSITE" id="PS00139">
    <property type="entry name" value="THIOL_PROTEASE_CYS"/>
    <property type="match status" value="1"/>
</dbReference>